<dbReference type="GO" id="GO:0003684">
    <property type="term" value="F:damaged DNA binding"/>
    <property type="evidence" value="ECO:0007669"/>
    <property type="project" value="InterPro"/>
</dbReference>
<dbReference type="Gene3D" id="2.60.120.260">
    <property type="entry name" value="Galactose-binding domain-like"/>
    <property type="match status" value="1"/>
</dbReference>
<feature type="region of interest" description="Disordered" evidence="1">
    <location>
        <begin position="528"/>
        <end position="620"/>
    </location>
</feature>
<evidence type="ECO:0000256" key="1">
    <source>
        <dbReference type="SAM" id="MobiDB-lite"/>
    </source>
</evidence>
<sequence length="706" mass="79413">MDIYRLQSTVFLDHYASEIPLPVKLRNIALNHDEHNKAANLITSDGFKKWLSHPKERSGEISVTLQLERECSISYIDIGTHWCANIEIQVGRSDWPQGIDYETLAPTCIMMTPIDCNLARNFTSTRMFSSKDFKDHVASKTWDRIRIICRQPLKKDVQFGLSFLRIKTMDNITPSKELSSVSTNQQKTIRSIQKHFFGKTKSSESPTNEVKTKLLKMAGSSENGTEMEGAMSRTAKLVLAASAGNKPREATPNKTPFYSDTLAQKYGPEFSEEVENFLNGLQIKEDELDKVTIADLRHQLERKKKRKLDKDERKTFAEMARNYICKLFGDSDDEKKENSGKSREDIENIKKDNIKNNSLQKKVVYSKKEKYGKTEQICNGTEWKSGIEDRIKSPDRLNTSVDGEERYGNFHLKNDLASPKSTPADEQKKFDIENQLKQIRQNAHKNYTANLDKVQPPENSTSPGTNYSSHEESLSETGSNNKYESFAKKLALDNEVYKNMSYLERKAFAFTNPYKANKNGSSMCFGPSKSDSGYDDESPVKNSISSPSTNDQWLSKVNTSRNDVMITPPTRGKRKRGSNGAIGGRASKVSKNSDGEIEYLSKSGTPKRGRGKGRGNAVAEKEIRPTSFERCENCLETFPPGQMKNHILTCTNDRSVSADVIEVGVSGPVAVDSLRSPEYVECPICSQFYSADVVQFHASVCGDVGY</sequence>
<evidence type="ECO:0000313" key="3">
    <source>
        <dbReference type="EMBL" id="CAC5366459.1"/>
    </source>
</evidence>
<dbReference type="SUPFAM" id="SSF49785">
    <property type="entry name" value="Galactose-binding domain-like"/>
    <property type="match status" value="1"/>
</dbReference>
<dbReference type="GO" id="GO:0005634">
    <property type="term" value="C:nucleus"/>
    <property type="evidence" value="ECO:0007669"/>
    <property type="project" value="InterPro"/>
</dbReference>
<name>A0A6J8ADU1_MYTCO</name>
<dbReference type="InterPro" id="IPR002706">
    <property type="entry name" value="Xrcc1_N"/>
</dbReference>
<reference evidence="3 4" key="1">
    <citation type="submission" date="2020-06" db="EMBL/GenBank/DDBJ databases">
        <authorList>
            <person name="Li R."/>
            <person name="Bekaert M."/>
        </authorList>
    </citation>
    <scope>NUCLEOTIDE SEQUENCE [LARGE SCALE GENOMIC DNA]</scope>
    <source>
        <strain evidence="4">wild</strain>
    </source>
</reference>
<dbReference type="Proteomes" id="UP000507470">
    <property type="component" value="Unassembled WGS sequence"/>
</dbReference>
<dbReference type="OrthoDB" id="25840at2759"/>
<dbReference type="AlphaFoldDB" id="A0A6J8ADU1"/>
<dbReference type="GO" id="GO:0000012">
    <property type="term" value="P:single strand break repair"/>
    <property type="evidence" value="ECO:0007669"/>
    <property type="project" value="InterPro"/>
</dbReference>
<feature type="compositionally biased region" description="Polar residues" evidence="1">
    <location>
        <begin position="457"/>
        <end position="468"/>
    </location>
</feature>
<dbReference type="GO" id="GO:0006284">
    <property type="term" value="P:base-excision repair"/>
    <property type="evidence" value="ECO:0007669"/>
    <property type="project" value="TreeGrafter"/>
</dbReference>
<keyword evidence="4" id="KW-1185">Reference proteome</keyword>
<dbReference type="EMBL" id="CACVKT020001259">
    <property type="protein sequence ID" value="CAC5366459.1"/>
    <property type="molecule type" value="Genomic_DNA"/>
</dbReference>
<dbReference type="PANTHER" id="PTHR11370:SF4">
    <property type="entry name" value="DNA-REPAIR PROTEIN XRCC1 N-TERMINAL DOMAIN-CONTAINING PROTEIN"/>
    <property type="match status" value="1"/>
</dbReference>
<feature type="region of interest" description="Disordered" evidence="1">
    <location>
        <begin position="448"/>
        <end position="480"/>
    </location>
</feature>
<feature type="compositionally biased region" description="Polar residues" evidence="1">
    <location>
        <begin position="540"/>
        <end position="562"/>
    </location>
</feature>
<evidence type="ECO:0000259" key="2">
    <source>
        <dbReference type="Pfam" id="PF01834"/>
    </source>
</evidence>
<organism evidence="3 4">
    <name type="scientific">Mytilus coruscus</name>
    <name type="common">Sea mussel</name>
    <dbReference type="NCBI Taxonomy" id="42192"/>
    <lineage>
        <taxon>Eukaryota</taxon>
        <taxon>Metazoa</taxon>
        <taxon>Spiralia</taxon>
        <taxon>Lophotrochozoa</taxon>
        <taxon>Mollusca</taxon>
        <taxon>Bivalvia</taxon>
        <taxon>Autobranchia</taxon>
        <taxon>Pteriomorphia</taxon>
        <taxon>Mytilida</taxon>
        <taxon>Mytiloidea</taxon>
        <taxon>Mytilidae</taxon>
        <taxon>Mytilinae</taxon>
        <taxon>Mytilus</taxon>
    </lineage>
</organism>
<feature type="domain" description="DNA-repair protein Xrcc1 N-terminal" evidence="2">
    <location>
        <begin position="32"/>
        <end position="166"/>
    </location>
</feature>
<gene>
    <name evidence="3" type="ORF">MCOR_6750</name>
</gene>
<dbReference type="InterPro" id="IPR008979">
    <property type="entry name" value="Galactose-bd-like_sf"/>
</dbReference>
<proteinExistence type="predicted"/>
<dbReference type="FunFam" id="2.60.120.260:FF:000025">
    <property type="entry name" value="DNA repair protein XRCC1 isoform X1"/>
    <property type="match status" value="1"/>
</dbReference>
<dbReference type="PANTHER" id="PTHR11370">
    <property type="entry name" value="DNA-REPAIR PROTEIN XRCC1"/>
    <property type="match status" value="1"/>
</dbReference>
<evidence type="ECO:0000313" key="4">
    <source>
        <dbReference type="Proteomes" id="UP000507470"/>
    </source>
</evidence>
<protein>
    <submittedName>
        <fullName evidence="3">XRCC1</fullName>
    </submittedName>
</protein>
<accession>A0A6J8ADU1</accession>
<dbReference type="Pfam" id="PF01834">
    <property type="entry name" value="XRCC1_N"/>
    <property type="match status" value="1"/>
</dbReference>